<dbReference type="Proteomes" id="UP000294650">
    <property type="component" value="Unassembled WGS sequence"/>
</dbReference>
<evidence type="ECO:0000313" key="2">
    <source>
        <dbReference type="Proteomes" id="UP000294650"/>
    </source>
</evidence>
<reference evidence="1 2" key="1">
    <citation type="submission" date="2019-03" db="EMBL/GenBank/DDBJ databases">
        <title>Genomic Encyclopedia of Type Strains, Phase IV (KMG-IV): sequencing the most valuable type-strain genomes for metagenomic binning, comparative biology and taxonomic classification.</title>
        <authorList>
            <person name="Goeker M."/>
        </authorList>
    </citation>
    <scope>NUCLEOTIDE SEQUENCE [LARGE SCALE GENOMIC DNA]</scope>
    <source>
        <strain evidence="1 2">DSM 25894</strain>
    </source>
</reference>
<dbReference type="RefSeq" id="WP_132370355.1">
    <property type="nucleotide sequence ID" value="NZ_SMAN01000001.1"/>
</dbReference>
<name>A0A4R3NDD4_9BACI</name>
<protein>
    <submittedName>
        <fullName evidence="1">Uncharacterized protein</fullName>
    </submittedName>
</protein>
<gene>
    <name evidence="1" type="ORF">EDD68_101277</name>
</gene>
<comment type="caution">
    <text evidence="1">The sequence shown here is derived from an EMBL/GenBank/DDBJ whole genome shotgun (WGS) entry which is preliminary data.</text>
</comment>
<accession>A0A4R3NDD4</accession>
<dbReference type="AlphaFoldDB" id="A0A4R3NDD4"/>
<organism evidence="1 2">
    <name type="scientific">Melghiribacillus thermohalophilus</name>
    <dbReference type="NCBI Taxonomy" id="1324956"/>
    <lineage>
        <taxon>Bacteria</taxon>
        <taxon>Bacillati</taxon>
        <taxon>Bacillota</taxon>
        <taxon>Bacilli</taxon>
        <taxon>Bacillales</taxon>
        <taxon>Bacillaceae</taxon>
        <taxon>Melghiribacillus</taxon>
    </lineage>
</organism>
<proteinExistence type="predicted"/>
<sequence length="84" mass="9192">MKAVWLVSGAVGVSTGMALFALQKIRDYYRTSGGTFPHKDVFHGRTKTEIMDHATAYLTVGEFVSDGSEGSVTFFNRVTNQKAT</sequence>
<evidence type="ECO:0000313" key="1">
    <source>
        <dbReference type="EMBL" id="TCT26920.1"/>
    </source>
</evidence>
<keyword evidence="2" id="KW-1185">Reference proteome</keyword>
<dbReference type="EMBL" id="SMAN01000001">
    <property type="protein sequence ID" value="TCT26920.1"/>
    <property type="molecule type" value="Genomic_DNA"/>
</dbReference>